<keyword evidence="1" id="KW-0175">Coiled coil</keyword>
<dbReference type="AlphaFoldDB" id="A0A366E980"/>
<evidence type="ECO:0000313" key="4">
    <source>
        <dbReference type="Proteomes" id="UP000252893"/>
    </source>
</evidence>
<evidence type="ECO:0000313" key="3">
    <source>
        <dbReference type="EMBL" id="RBO98933.1"/>
    </source>
</evidence>
<feature type="transmembrane region" description="Helical" evidence="2">
    <location>
        <begin position="70"/>
        <end position="89"/>
    </location>
</feature>
<evidence type="ECO:0000256" key="2">
    <source>
        <dbReference type="SAM" id="Phobius"/>
    </source>
</evidence>
<keyword evidence="4" id="KW-1185">Reference proteome</keyword>
<gene>
    <name evidence="3" type="ORF">DFR47_101537</name>
</gene>
<proteinExistence type="predicted"/>
<name>A0A366E980_9HYPH</name>
<dbReference type="EMBL" id="QNRH01000001">
    <property type="protein sequence ID" value="RBO98933.1"/>
    <property type="molecule type" value="Genomic_DNA"/>
</dbReference>
<dbReference type="Gene3D" id="1.20.120.20">
    <property type="entry name" value="Apolipoprotein"/>
    <property type="match status" value="1"/>
</dbReference>
<keyword evidence="2" id="KW-1133">Transmembrane helix</keyword>
<dbReference type="Proteomes" id="UP000252893">
    <property type="component" value="Unassembled WGS sequence"/>
</dbReference>
<reference evidence="3 4" key="1">
    <citation type="submission" date="2018-06" db="EMBL/GenBank/DDBJ databases">
        <title>Genomic Encyclopedia of Type Strains, Phase IV (KMG-IV): sequencing the most valuable type-strain genomes for metagenomic binning, comparative biology and taxonomic classification.</title>
        <authorList>
            <person name="Goeker M."/>
        </authorList>
    </citation>
    <scope>NUCLEOTIDE SEQUENCE [LARGE SCALE GENOMIC DNA]</scope>
    <source>
        <strain evidence="3 4">DSM 25619</strain>
    </source>
</reference>
<comment type="caution">
    <text evidence="3">The sequence shown here is derived from an EMBL/GenBank/DDBJ whole genome shotgun (WGS) entry which is preliminary data.</text>
</comment>
<dbReference type="SUPFAM" id="SSF58113">
    <property type="entry name" value="Apolipoprotein A-I"/>
    <property type="match status" value="1"/>
</dbReference>
<dbReference type="OrthoDB" id="8421456at2"/>
<keyword evidence="2" id="KW-0812">Transmembrane</keyword>
<keyword evidence="2" id="KW-0472">Membrane</keyword>
<evidence type="ECO:0000256" key="1">
    <source>
        <dbReference type="SAM" id="Coils"/>
    </source>
</evidence>
<dbReference type="RefSeq" id="WP_113942836.1">
    <property type="nucleotide sequence ID" value="NZ_JBHEEG010000003.1"/>
</dbReference>
<protein>
    <submittedName>
        <fullName evidence="3">ElaB/YqjD/DUF883 family membrane-anchored ribosome-binding protein</fullName>
    </submittedName>
</protein>
<feature type="coiled-coil region" evidence="1">
    <location>
        <begin position="2"/>
        <end position="51"/>
    </location>
</feature>
<organism evidence="3 4">
    <name type="scientific">Pseudochrobactrum asaccharolyticum</name>
    <dbReference type="NCBI Taxonomy" id="354351"/>
    <lineage>
        <taxon>Bacteria</taxon>
        <taxon>Pseudomonadati</taxon>
        <taxon>Pseudomonadota</taxon>
        <taxon>Alphaproteobacteria</taxon>
        <taxon>Hyphomicrobiales</taxon>
        <taxon>Brucellaceae</taxon>
        <taxon>Pseudochrobactrum</taxon>
    </lineage>
</organism>
<accession>A0A366E980</accession>
<sequence length="97" mass="10556">MADNADNARQAMEEQIAELRQQIDTMSKSLKQRSEEAAEEARTRLNRAASTIKEQGQATVSAIRENPGTATTILSTAGIAGFVLGFLVASCRNDSRW</sequence>